<sequence length="361" mass="42128">MVRSFEFKMIEGDRFLLKFFHVLERDRVLERCPWAYDKQLLILAPVDTADDPNTVDLNWCDLNWDFNEILDNSEKRGGPLRPNWQIRNFRQALTACDLHDIGCTGDLFTWSNRQLAPYTVYERLDRAVANIGWSQLYPEASVSHLPQTCSDHKALLISLVTRVECLQKWSRPWRFEAAWLQSDQCEKVVTDGWDVCLGDIRTGGIADRLASCQQHLKRWNHQVFKVDRNRIQLLEDRLHSLLSGPITQQSQEESSQIRKEIEGLVSKEETKWRQRSKDVWLREGDRNTSFFHRRASNRFQSNLIRKLKGDDDEWVTSEEGIRQCISSHFQRVYASCRPTPDAIALGTDCLRRVVDDSMAGD</sequence>
<dbReference type="SUPFAM" id="SSF56219">
    <property type="entry name" value="DNase I-like"/>
    <property type="match status" value="1"/>
</dbReference>
<dbReference type="Gene3D" id="3.60.10.10">
    <property type="entry name" value="Endonuclease/exonuclease/phosphatase"/>
    <property type="match status" value="1"/>
</dbReference>
<dbReference type="AlphaFoldDB" id="A0AAW2T565"/>
<organism evidence="1">
    <name type="scientific">Sesamum radiatum</name>
    <name type="common">Black benniseed</name>
    <dbReference type="NCBI Taxonomy" id="300843"/>
    <lineage>
        <taxon>Eukaryota</taxon>
        <taxon>Viridiplantae</taxon>
        <taxon>Streptophyta</taxon>
        <taxon>Embryophyta</taxon>
        <taxon>Tracheophyta</taxon>
        <taxon>Spermatophyta</taxon>
        <taxon>Magnoliopsida</taxon>
        <taxon>eudicotyledons</taxon>
        <taxon>Gunneridae</taxon>
        <taxon>Pentapetalae</taxon>
        <taxon>asterids</taxon>
        <taxon>lamiids</taxon>
        <taxon>Lamiales</taxon>
        <taxon>Pedaliaceae</taxon>
        <taxon>Sesamum</taxon>
    </lineage>
</organism>
<comment type="caution">
    <text evidence="1">The sequence shown here is derived from an EMBL/GenBank/DDBJ whole genome shotgun (WGS) entry which is preliminary data.</text>
</comment>
<dbReference type="PANTHER" id="PTHR33710:SF62">
    <property type="entry name" value="DUF4283 DOMAIN PROTEIN"/>
    <property type="match status" value="1"/>
</dbReference>
<evidence type="ECO:0000313" key="1">
    <source>
        <dbReference type="EMBL" id="KAL0399728.1"/>
    </source>
</evidence>
<accession>A0AAW2T565</accession>
<name>A0AAW2T565_SESRA</name>
<gene>
    <name evidence="1" type="ORF">Sradi_2316100</name>
</gene>
<reference evidence="1" key="2">
    <citation type="journal article" date="2024" name="Plant">
        <title>Genomic evolution and insights into agronomic trait innovations of Sesamum species.</title>
        <authorList>
            <person name="Miao H."/>
            <person name="Wang L."/>
            <person name="Qu L."/>
            <person name="Liu H."/>
            <person name="Sun Y."/>
            <person name="Le M."/>
            <person name="Wang Q."/>
            <person name="Wei S."/>
            <person name="Zheng Y."/>
            <person name="Lin W."/>
            <person name="Duan Y."/>
            <person name="Cao H."/>
            <person name="Xiong S."/>
            <person name="Wang X."/>
            <person name="Wei L."/>
            <person name="Li C."/>
            <person name="Ma Q."/>
            <person name="Ju M."/>
            <person name="Zhao R."/>
            <person name="Li G."/>
            <person name="Mu C."/>
            <person name="Tian Q."/>
            <person name="Mei H."/>
            <person name="Zhang T."/>
            <person name="Gao T."/>
            <person name="Zhang H."/>
        </authorList>
    </citation>
    <scope>NUCLEOTIDE SEQUENCE</scope>
    <source>
        <strain evidence="1">G02</strain>
    </source>
</reference>
<dbReference type="PANTHER" id="PTHR33710">
    <property type="entry name" value="BNAC02G09200D PROTEIN"/>
    <property type="match status" value="1"/>
</dbReference>
<dbReference type="InterPro" id="IPR036691">
    <property type="entry name" value="Endo/exonu/phosph_ase_sf"/>
</dbReference>
<dbReference type="EMBL" id="JACGWJ010000009">
    <property type="protein sequence ID" value="KAL0399728.1"/>
    <property type="molecule type" value="Genomic_DNA"/>
</dbReference>
<protein>
    <recommendedName>
        <fullName evidence="2">DUF4283 domain-containing protein</fullName>
    </recommendedName>
</protein>
<proteinExistence type="predicted"/>
<evidence type="ECO:0008006" key="2">
    <source>
        <dbReference type="Google" id="ProtNLM"/>
    </source>
</evidence>
<reference evidence="1" key="1">
    <citation type="submission" date="2020-06" db="EMBL/GenBank/DDBJ databases">
        <authorList>
            <person name="Li T."/>
            <person name="Hu X."/>
            <person name="Zhang T."/>
            <person name="Song X."/>
            <person name="Zhang H."/>
            <person name="Dai N."/>
            <person name="Sheng W."/>
            <person name="Hou X."/>
            <person name="Wei L."/>
        </authorList>
    </citation>
    <scope>NUCLEOTIDE SEQUENCE</scope>
    <source>
        <strain evidence="1">G02</strain>
        <tissue evidence="1">Leaf</tissue>
    </source>
</reference>